<proteinExistence type="inferred from homology"/>
<name>A0A9W7EIX2_9STRA</name>
<feature type="chain" id="PRO_5040726324" description="Phospholipase/carboxylesterase/thioesterase domain-containing protein" evidence="3">
    <location>
        <begin position="21"/>
        <end position="295"/>
    </location>
</feature>
<evidence type="ECO:0000256" key="1">
    <source>
        <dbReference type="ARBA" id="ARBA00006499"/>
    </source>
</evidence>
<dbReference type="SUPFAM" id="SSF53474">
    <property type="entry name" value="alpha/beta-Hydrolases"/>
    <property type="match status" value="1"/>
</dbReference>
<dbReference type="InterPro" id="IPR003140">
    <property type="entry name" value="PLipase/COase/thioEstase"/>
</dbReference>
<protein>
    <recommendedName>
        <fullName evidence="4">Phospholipase/carboxylesterase/thioesterase domain-containing protein</fullName>
    </recommendedName>
</protein>
<dbReference type="AlphaFoldDB" id="A0A9W7EIX2"/>
<evidence type="ECO:0000256" key="2">
    <source>
        <dbReference type="ARBA" id="ARBA00022801"/>
    </source>
</evidence>
<keyword evidence="3" id="KW-0732">Signal</keyword>
<dbReference type="InterPro" id="IPR029058">
    <property type="entry name" value="AB_hydrolase_fold"/>
</dbReference>
<reference evidence="6" key="1">
    <citation type="journal article" date="2023" name="Commun. Biol.">
        <title>Genome analysis of Parmales, the sister group of diatoms, reveals the evolutionary specialization of diatoms from phago-mixotrophs to photoautotrophs.</title>
        <authorList>
            <person name="Ban H."/>
            <person name="Sato S."/>
            <person name="Yoshikawa S."/>
            <person name="Yamada K."/>
            <person name="Nakamura Y."/>
            <person name="Ichinomiya M."/>
            <person name="Sato N."/>
            <person name="Blanc-Mathieu R."/>
            <person name="Endo H."/>
            <person name="Kuwata A."/>
            <person name="Ogata H."/>
        </authorList>
    </citation>
    <scope>NUCLEOTIDE SEQUENCE [LARGE SCALE GENOMIC DNA]</scope>
    <source>
        <strain evidence="6">NIES 3701</strain>
    </source>
</reference>
<dbReference type="Gene3D" id="3.40.50.1820">
    <property type="entry name" value="alpha/beta hydrolase"/>
    <property type="match status" value="1"/>
</dbReference>
<dbReference type="PANTHER" id="PTHR10655">
    <property type="entry name" value="LYSOPHOSPHOLIPASE-RELATED"/>
    <property type="match status" value="1"/>
</dbReference>
<comment type="similarity">
    <text evidence="1">Belongs to the AB hydrolase superfamily. AB hydrolase 2 family.</text>
</comment>
<dbReference type="GO" id="GO:0008474">
    <property type="term" value="F:palmitoyl-(protein) hydrolase activity"/>
    <property type="evidence" value="ECO:0007669"/>
    <property type="project" value="TreeGrafter"/>
</dbReference>
<dbReference type="Proteomes" id="UP001165085">
    <property type="component" value="Unassembled WGS sequence"/>
</dbReference>
<evidence type="ECO:0000259" key="4">
    <source>
        <dbReference type="Pfam" id="PF02230"/>
    </source>
</evidence>
<dbReference type="InterPro" id="IPR050565">
    <property type="entry name" value="LYPA1-2/EST-like"/>
</dbReference>
<dbReference type="EMBL" id="BRXY01000235">
    <property type="protein sequence ID" value="GMH79580.1"/>
    <property type="molecule type" value="Genomic_DNA"/>
</dbReference>
<dbReference type="PANTHER" id="PTHR10655:SF17">
    <property type="entry name" value="LYSOPHOSPHOLIPASE-LIKE PROTEIN 1"/>
    <property type="match status" value="1"/>
</dbReference>
<accession>A0A9W7EIX2</accession>
<dbReference type="OrthoDB" id="2418081at2759"/>
<evidence type="ECO:0000256" key="3">
    <source>
        <dbReference type="SAM" id="SignalP"/>
    </source>
</evidence>
<comment type="caution">
    <text evidence="5">The sequence shown here is derived from an EMBL/GenBank/DDBJ whole genome shotgun (WGS) entry which is preliminary data.</text>
</comment>
<dbReference type="Pfam" id="PF02230">
    <property type="entry name" value="Abhydrolase_2"/>
    <property type="match status" value="1"/>
</dbReference>
<sequence length="295" mass="32528">MKPSITFVGFLLSMPFLASAASSNKPPPTPPNDGNSWQNYTVSGLDSYSVTGGGDPYDYETVVIMLHGGGGSGYEWWVDTFKNPSPYTQGWFGDMTGLKYVFPTSALDGNVWYDSIKNSDDDPSNACGLLDDCAYDLDSIKESASDIAELIEHEMSQPQINGNSKKVFLAGFSQGAQMTSYMQIAKLDYPLGGAIVMDGFPLPPLSDMGNPLIPADPAGARENATYYGDDMNFMIWHGELDQIFPCDLTEETYAGVFEVLGVPETLRVNVAFPDQYHTYNEIEFSRMVEFIREYE</sequence>
<keyword evidence="6" id="KW-1185">Reference proteome</keyword>
<dbReference type="GO" id="GO:0052689">
    <property type="term" value="F:carboxylic ester hydrolase activity"/>
    <property type="evidence" value="ECO:0007669"/>
    <property type="project" value="TreeGrafter"/>
</dbReference>
<gene>
    <name evidence="5" type="ORF">TrST_g4577</name>
</gene>
<keyword evidence="2" id="KW-0378">Hydrolase</keyword>
<feature type="domain" description="Phospholipase/carboxylesterase/thioesterase" evidence="4">
    <location>
        <begin position="60"/>
        <end position="292"/>
    </location>
</feature>
<organism evidence="5 6">
    <name type="scientific">Triparma strigata</name>
    <dbReference type="NCBI Taxonomy" id="1606541"/>
    <lineage>
        <taxon>Eukaryota</taxon>
        <taxon>Sar</taxon>
        <taxon>Stramenopiles</taxon>
        <taxon>Ochrophyta</taxon>
        <taxon>Bolidophyceae</taxon>
        <taxon>Parmales</taxon>
        <taxon>Triparmaceae</taxon>
        <taxon>Triparma</taxon>
    </lineage>
</organism>
<feature type="signal peptide" evidence="3">
    <location>
        <begin position="1"/>
        <end position="20"/>
    </location>
</feature>
<evidence type="ECO:0000313" key="6">
    <source>
        <dbReference type="Proteomes" id="UP001165085"/>
    </source>
</evidence>
<dbReference type="GO" id="GO:0005737">
    <property type="term" value="C:cytoplasm"/>
    <property type="evidence" value="ECO:0007669"/>
    <property type="project" value="TreeGrafter"/>
</dbReference>
<evidence type="ECO:0000313" key="5">
    <source>
        <dbReference type="EMBL" id="GMH79580.1"/>
    </source>
</evidence>